<dbReference type="EMBL" id="JARJCW010000001">
    <property type="protein sequence ID" value="KAJ7230579.1"/>
    <property type="molecule type" value="Genomic_DNA"/>
</dbReference>
<organism evidence="2 3">
    <name type="scientific">Mycena pura</name>
    <dbReference type="NCBI Taxonomy" id="153505"/>
    <lineage>
        <taxon>Eukaryota</taxon>
        <taxon>Fungi</taxon>
        <taxon>Dikarya</taxon>
        <taxon>Basidiomycota</taxon>
        <taxon>Agaricomycotina</taxon>
        <taxon>Agaricomycetes</taxon>
        <taxon>Agaricomycetidae</taxon>
        <taxon>Agaricales</taxon>
        <taxon>Marasmiineae</taxon>
        <taxon>Mycenaceae</taxon>
        <taxon>Mycena</taxon>
    </lineage>
</organism>
<protein>
    <submittedName>
        <fullName evidence="2">Uncharacterized protein</fullName>
    </submittedName>
</protein>
<comment type="caution">
    <text evidence="2">The sequence shown here is derived from an EMBL/GenBank/DDBJ whole genome shotgun (WGS) entry which is preliminary data.</text>
</comment>
<keyword evidence="3" id="KW-1185">Reference proteome</keyword>
<name>A0AAD6YWG3_9AGAR</name>
<gene>
    <name evidence="2" type="ORF">GGX14DRAFT_384504</name>
</gene>
<evidence type="ECO:0000313" key="3">
    <source>
        <dbReference type="Proteomes" id="UP001219525"/>
    </source>
</evidence>
<accession>A0AAD6YWG3</accession>
<sequence length="145" mass="15799">MKNAGMRAPRTLSIVTECHAQERRSCALPEALHSLAELLLTAWNGKCIAGWQVHVRCGDLRKKRRHSACVHRAARRCRAARGGCPRKHVEKLAQGRHVGVSQLEAHESMQRGKRRTGGTRVPGARVANGVVSSAWGGDGEAVQRG</sequence>
<evidence type="ECO:0000313" key="2">
    <source>
        <dbReference type="EMBL" id="KAJ7230579.1"/>
    </source>
</evidence>
<proteinExistence type="predicted"/>
<dbReference type="AlphaFoldDB" id="A0AAD6YWG3"/>
<feature type="region of interest" description="Disordered" evidence="1">
    <location>
        <begin position="104"/>
        <end position="123"/>
    </location>
</feature>
<evidence type="ECO:0000256" key="1">
    <source>
        <dbReference type="SAM" id="MobiDB-lite"/>
    </source>
</evidence>
<dbReference type="Proteomes" id="UP001219525">
    <property type="component" value="Unassembled WGS sequence"/>
</dbReference>
<reference evidence="2" key="1">
    <citation type="submission" date="2023-03" db="EMBL/GenBank/DDBJ databases">
        <title>Massive genome expansion in bonnet fungi (Mycena s.s.) driven by repeated elements and novel gene families across ecological guilds.</title>
        <authorList>
            <consortium name="Lawrence Berkeley National Laboratory"/>
            <person name="Harder C.B."/>
            <person name="Miyauchi S."/>
            <person name="Viragh M."/>
            <person name="Kuo A."/>
            <person name="Thoen E."/>
            <person name="Andreopoulos B."/>
            <person name="Lu D."/>
            <person name="Skrede I."/>
            <person name="Drula E."/>
            <person name="Henrissat B."/>
            <person name="Morin E."/>
            <person name="Kohler A."/>
            <person name="Barry K."/>
            <person name="LaButti K."/>
            <person name="Morin E."/>
            <person name="Salamov A."/>
            <person name="Lipzen A."/>
            <person name="Mereny Z."/>
            <person name="Hegedus B."/>
            <person name="Baldrian P."/>
            <person name="Stursova M."/>
            <person name="Weitz H."/>
            <person name="Taylor A."/>
            <person name="Grigoriev I.V."/>
            <person name="Nagy L.G."/>
            <person name="Martin F."/>
            <person name="Kauserud H."/>
        </authorList>
    </citation>
    <scope>NUCLEOTIDE SEQUENCE</scope>
    <source>
        <strain evidence="2">9144</strain>
    </source>
</reference>